<evidence type="ECO:0000313" key="2">
    <source>
        <dbReference type="Proteomes" id="UP000582016"/>
    </source>
</evidence>
<dbReference type="EMBL" id="JAAOAQ010000155">
    <property type="protein sequence ID" value="KAF5564222.1"/>
    <property type="molecule type" value="Genomic_DNA"/>
</dbReference>
<proteinExistence type="predicted"/>
<protein>
    <submittedName>
        <fullName evidence="1">Uncharacterized protein</fullName>
    </submittedName>
</protein>
<reference evidence="1 2" key="1">
    <citation type="submission" date="2020-05" db="EMBL/GenBank/DDBJ databases">
        <title>Identification and distribution of gene clusters putatively required for synthesis of sphingolipid metabolism inhibitors in phylogenetically diverse species of the filamentous fungus Fusarium.</title>
        <authorList>
            <person name="Kim H.-S."/>
            <person name="Busman M."/>
            <person name="Brown D.W."/>
            <person name="Divon H."/>
            <person name="Uhlig S."/>
            <person name="Proctor R.H."/>
        </authorList>
    </citation>
    <scope>NUCLEOTIDE SEQUENCE [LARGE SCALE GENOMIC DNA]</scope>
    <source>
        <strain evidence="1 2">NRRL 13617</strain>
    </source>
</reference>
<accession>A0A8H5JYV7</accession>
<name>A0A8H5JYV7_9HYPO</name>
<dbReference type="OrthoDB" id="5004391at2759"/>
<gene>
    <name evidence="1" type="ORF">FPHYL_4800</name>
</gene>
<evidence type="ECO:0000313" key="1">
    <source>
        <dbReference type="EMBL" id="KAF5564222.1"/>
    </source>
</evidence>
<dbReference type="Proteomes" id="UP000582016">
    <property type="component" value="Unassembled WGS sequence"/>
</dbReference>
<sequence>MADELTVFLRAICLKAYCIQGPSYLDITGYVKFGLTSAARNIIVRCSEALGIAVELASDASLELTAEALVSLETRLETKFPNHRRPLPRCPDPLCFESSMLHVNNIAGCLNIPGAKVEPWGCYQECMTVAVYGKLGYKLDVELLNDKNFEQMASRLCEVELVVHTWSSCDPLCDKIHHRAVILSSSEFKVATELDGKCEECGNEPSIVISKQVLSLCQPVEIHTWLMDETGTLQQQAFTFTITAHGIEKGYLGKLLDHKPWRRHLAKKRKRNQASE</sequence>
<organism evidence="1 2">
    <name type="scientific">Fusarium phyllophilum</name>
    <dbReference type="NCBI Taxonomy" id="47803"/>
    <lineage>
        <taxon>Eukaryota</taxon>
        <taxon>Fungi</taxon>
        <taxon>Dikarya</taxon>
        <taxon>Ascomycota</taxon>
        <taxon>Pezizomycotina</taxon>
        <taxon>Sordariomycetes</taxon>
        <taxon>Hypocreomycetidae</taxon>
        <taxon>Hypocreales</taxon>
        <taxon>Nectriaceae</taxon>
        <taxon>Fusarium</taxon>
        <taxon>Fusarium fujikuroi species complex</taxon>
    </lineage>
</organism>
<keyword evidence="2" id="KW-1185">Reference proteome</keyword>
<dbReference type="AlphaFoldDB" id="A0A8H5JYV7"/>
<comment type="caution">
    <text evidence="1">The sequence shown here is derived from an EMBL/GenBank/DDBJ whole genome shotgun (WGS) entry which is preliminary data.</text>
</comment>